<dbReference type="OrthoDB" id="407572at2759"/>
<proteinExistence type="predicted"/>
<accession>A0A812WZG9</accession>
<dbReference type="AlphaFoldDB" id="A0A812WZG9"/>
<dbReference type="Proteomes" id="UP000601435">
    <property type="component" value="Unassembled WGS sequence"/>
</dbReference>
<sequence length="255" mass="28517">MFLSGGKAILAEYRGDWKFHYEHFNLTAYYKANRLCHMCVANKAGQNSFAKDLTAEYERRTSEQIVEECMSRQLRNPFTTDMTPGVFNAATQIRPCSMHIANLGTVQVLNGSVLDLLVKSGFFASTDMQVALHNASMRFKTYASAHRLVHSMPMLTPGMLIDGSAGSFPVLTLKAYNGRLFLGFLSVCLRSALAQSPNDLELVLSDQCVRALLQWYQLQESAPKRFLDAAWHSSLAAELSFGIKYFRSTTILTCD</sequence>
<dbReference type="EMBL" id="CAJNJA010035108">
    <property type="protein sequence ID" value="CAE7702739.1"/>
    <property type="molecule type" value="Genomic_DNA"/>
</dbReference>
<evidence type="ECO:0000313" key="2">
    <source>
        <dbReference type="Proteomes" id="UP000601435"/>
    </source>
</evidence>
<name>A0A812WZG9_9DINO</name>
<gene>
    <name evidence="1" type="ORF">SNEC2469_LOCUS20244</name>
</gene>
<evidence type="ECO:0000313" key="1">
    <source>
        <dbReference type="EMBL" id="CAE7702739.1"/>
    </source>
</evidence>
<protein>
    <submittedName>
        <fullName evidence="1">Uncharacterized protein</fullName>
    </submittedName>
</protein>
<keyword evidence="2" id="KW-1185">Reference proteome</keyword>
<reference evidence="1" key="1">
    <citation type="submission" date="2021-02" db="EMBL/GenBank/DDBJ databases">
        <authorList>
            <person name="Dougan E. K."/>
            <person name="Rhodes N."/>
            <person name="Thang M."/>
            <person name="Chan C."/>
        </authorList>
    </citation>
    <scope>NUCLEOTIDE SEQUENCE</scope>
</reference>
<comment type="caution">
    <text evidence="1">The sequence shown here is derived from an EMBL/GenBank/DDBJ whole genome shotgun (WGS) entry which is preliminary data.</text>
</comment>
<organism evidence="1 2">
    <name type="scientific">Symbiodinium necroappetens</name>
    <dbReference type="NCBI Taxonomy" id="1628268"/>
    <lineage>
        <taxon>Eukaryota</taxon>
        <taxon>Sar</taxon>
        <taxon>Alveolata</taxon>
        <taxon>Dinophyceae</taxon>
        <taxon>Suessiales</taxon>
        <taxon>Symbiodiniaceae</taxon>
        <taxon>Symbiodinium</taxon>
    </lineage>
</organism>